<dbReference type="EMBL" id="JAHUZE010000001">
    <property type="protein sequence ID" value="MBV7377797.1"/>
    <property type="molecule type" value="Genomic_DNA"/>
</dbReference>
<evidence type="ECO:0000313" key="3">
    <source>
        <dbReference type="Proteomes" id="UP000756530"/>
    </source>
</evidence>
<name>A0ABS6SXV7_9RHOB</name>
<protein>
    <recommendedName>
        <fullName evidence="1">N-acetyltransferase domain-containing protein</fullName>
    </recommendedName>
</protein>
<dbReference type="Proteomes" id="UP000756530">
    <property type="component" value="Unassembled WGS sequence"/>
</dbReference>
<sequence>MSNLITVTPDTLEEHGFFCKMSARKSHAWQAKRDWLLARFSEGLELRLLGGKQRGFVEFMPAARCWRAIENADDLMAIHCLWVVGKSKGKGHARALMEEVERTAHVRGFKGVTVLASKGNWLAKPEVFAHFGYETVEEAAPGFSLMVKRFAPGPAPRLSGSWAAKAAACGPGLTVLRSAQCPYLEDAAEHVKTFAAAQVIPFKDVRLESAADIRTRAPSPYGVYALVRDGRLVAYHYLLPKDLAQVLAL</sequence>
<dbReference type="RefSeq" id="WP_218390666.1">
    <property type="nucleotide sequence ID" value="NZ_JAHUZE010000001.1"/>
</dbReference>
<accession>A0ABS6SXV7</accession>
<evidence type="ECO:0000313" key="2">
    <source>
        <dbReference type="EMBL" id="MBV7377797.1"/>
    </source>
</evidence>
<gene>
    <name evidence="2" type="ORF">KJP28_02590</name>
</gene>
<keyword evidence="3" id="KW-1185">Reference proteome</keyword>
<reference evidence="2 3" key="1">
    <citation type="submission" date="2021-05" db="EMBL/GenBank/DDBJ databases">
        <title>Culturable bacteria isolated from Daya Bay.</title>
        <authorList>
            <person name="Zheng W."/>
            <person name="Yu S."/>
            <person name="Huang Y."/>
        </authorList>
    </citation>
    <scope>NUCLEOTIDE SEQUENCE [LARGE SCALE GENOMIC DNA]</scope>
    <source>
        <strain evidence="2 3">DP4N28-5</strain>
    </source>
</reference>
<proteinExistence type="predicted"/>
<organism evidence="2 3">
    <name type="scientific">Maritimibacter dapengensis</name>
    <dbReference type="NCBI Taxonomy" id="2836868"/>
    <lineage>
        <taxon>Bacteria</taxon>
        <taxon>Pseudomonadati</taxon>
        <taxon>Pseudomonadota</taxon>
        <taxon>Alphaproteobacteria</taxon>
        <taxon>Rhodobacterales</taxon>
        <taxon>Roseobacteraceae</taxon>
        <taxon>Maritimibacter</taxon>
    </lineage>
</organism>
<dbReference type="InterPro" id="IPR000182">
    <property type="entry name" value="GNAT_dom"/>
</dbReference>
<evidence type="ECO:0000259" key="1">
    <source>
        <dbReference type="PROSITE" id="PS51186"/>
    </source>
</evidence>
<dbReference type="CDD" id="cd04301">
    <property type="entry name" value="NAT_SF"/>
    <property type="match status" value="1"/>
</dbReference>
<dbReference type="PROSITE" id="PS51186">
    <property type="entry name" value="GNAT"/>
    <property type="match status" value="1"/>
</dbReference>
<comment type="caution">
    <text evidence="2">The sequence shown here is derived from an EMBL/GenBank/DDBJ whole genome shotgun (WGS) entry which is preliminary data.</text>
</comment>
<feature type="domain" description="N-acetyltransferase" evidence="1">
    <location>
        <begin position="5"/>
        <end position="151"/>
    </location>
</feature>